<dbReference type="Proteomes" id="UP000799771">
    <property type="component" value="Unassembled WGS sequence"/>
</dbReference>
<evidence type="ECO:0000256" key="2">
    <source>
        <dbReference type="SAM" id="Phobius"/>
    </source>
</evidence>
<keyword evidence="4" id="KW-1185">Reference proteome</keyword>
<proteinExistence type="predicted"/>
<dbReference type="GeneID" id="54402826"/>
<feature type="transmembrane region" description="Helical" evidence="2">
    <location>
        <begin position="278"/>
        <end position="299"/>
    </location>
</feature>
<dbReference type="RefSeq" id="XP_033523756.1">
    <property type="nucleotide sequence ID" value="XM_033662394.1"/>
</dbReference>
<evidence type="ECO:0000256" key="1">
    <source>
        <dbReference type="SAM" id="MobiDB-lite"/>
    </source>
</evidence>
<dbReference type="EMBL" id="ML977506">
    <property type="protein sequence ID" value="KAF2129367.1"/>
    <property type="molecule type" value="Genomic_DNA"/>
</dbReference>
<evidence type="ECO:0000313" key="3">
    <source>
        <dbReference type="EMBL" id="KAF2129367.1"/>
    </source>
</evidence>
<name>A0A6A6AEL4_9PLEO</name>
<feature type="region of interest" description="Disordered" evidence="1">
    <location>
        <begin position="219"/>
        <end position="270"/>
    </location>
</feature>
<accession>A0A6A6AEL4</accession>
<keyword evidence="2" id="KW-0472">Membrane</keyword>
<reference evidence="3" key="1">
    <citation type="journal article" date="2020" name="Stud. Mycol.">
        <title>101 Dothideomycetes genomes: a test case for predicting lifestyles and emergence of pathogens.</title>
        <authorList>
            <person name="Haridas S."/>
            <person name="Albert R."/>
            <person name="Binder M."/>
            <person name="Bloem J."/>
            <person name="Labutti K."/>
            <person name="Salamov A."/>
            <person name="Andreopoulos B."/>
            <person name="Baker S."/>
            <person name="Barry K."/>
            <person name="Bills G."/>
            <person name="Bluhm B."/>
            <person name="Cannon C."/>
            <person name="Castanera R."/>
            <person name="Culley D."/>
            <person name="Daum C."/>
            <person name="Ezra D."/>
            <person name="Gonzalez J."/>
            <person name="Henrissat B."/>
            <person name="Kuo A."/>
            <person name="Liang C."/>
            <person name="Lipzen A."/>
            <person name="Lutzoni F."/>
            <person name="Magnuson J."/>
            <person name="Mondo S."/>
            <person name="Nolan M."/>
            <person name="Ohm R."/>
            <person name="Pangilinan J."/>
            <person name="Park H.-J."/>
            <person name="Ramirez L."/>
            <person name="Alfaro M."/>
            <person name="Sun H."/>
            <person name="Tritt A."/>
            <person name="Yoshinaga Y."/>
            <person name="Zwiers L.-H."/>
            <person name="Turgeon B."/>
            <person name="Goodwin S."/>
            <person name="Spatafora J."/>
            <person name="Crous P."/>
            <person name="Grigoriev I."/>
        </authorList>
    </citation>
    <scope>NUCLEOTIDE SEQUENCE</scope>
    <source>
        <strain evidence="3">CBS 119687</strain>
    </source>
</reference>
<protein>
    <submittedName>
        <fullName evidence="3">Uncharacterized protein</fullName>
    </submittedName>
</protein>
<dbReference type="OrthoDB" id="4148662at2759"/>
<organism evidence="3 4">
    <name type="scientific">Dothidotthia symphoricarpi CBS 119687</name>
    <dbReference type="NCBI Taxonomy" id="1392245"/>
    <lineage>
        <taxon>Eukaryota</taxon>
        <taxon>Fungi</taxon>
        <taxon>Dikarya</taxon>
        <taxon>Ascomycota</taxon>
        <taxon>Pezizomycotina</taxon>
        <taxon>Dothideomycetes</taxon>
        <taxon>Pleosporomycetidae</taxon>
        <taxon>Pleosporales</taxon>
        <taxon>Dothidotthiaceae</taxon>
        <taxon>Dothidotthia</taxon>
    </lineage>
</organism>
<keyword evidence="2" id="KW-1133">Transmembrane helix</keyword>
<keyword evidence="2" id="KW-0812">Transmembrane</keyword>
<evidence type="ECO:0000313" key="4">
    <source>
        <dbReference type="Proteomes" id="UP000799771"/>
    </source>
</evidence>
<gene>
    <name evidence="3" type="ORF">P153DRAFT_18433</name>
</gene>
<sequence>MYNPSSIPFSTPLHLRLPYFPSPSHPPNRRSKMTFLPLLAALIALSSTVNAHPHHPCYHSPNTPAPANLLPCYTPTPSTHYSCCLAGDTCLDHNACSSARTGTTYQYGCTDRTYRDEHCPQKCSLDTQKSEWVGLVFCNGEYGALNDSWVCRHPDTCDDCPTGTGDAALEGVGSTECADLEYVAFYAGDTLSEVVGLPVLSDVEGWWAEYADRISSTSTPFPSNTTFTTSPGSNYSHPAHPTPPSSATQTAPPTTTPEYPEPPQTKPKSTFSPLCTTIALSLGIPFLLSLLGTGVYFYLHLHHRRRRGRRQTPRPPTVEKRESVERFELEGCSPVAAQMPVRPLPCLGAPFVQPQYVPGEGEGEGEQVFYQPQMGVEPQYASFEQRDYGTTEQTYYQPSYVQQYTPHAPFTYDEEQVAGREGLCGCVEGPYPVGGSSVARILGVQREDAV</sequence>
<feature type="compositionally biased region" description="Low complexity" evidence="1">
    <location>
        <begin position="219"/>
        <end position="258"/>
    </location>
</feature>
<dbReference type="AlphaFoldDB" id="A0A6A6AEL4"/>